<feature type="coiled-coil region" evidence="1">
    <location>
        <begin position="8"/>
        <end position="35"/>
    </location>
</feature>
<dbReference type="GO" id="GO:0005509">
    <property type="term" value="F:calcium ion binding"/>
    <property type="evidence" value="ECO:0007669"/>
    <property type="project" value="InterPro"/>
</dbReference>
<keyword evidence="2" id="KW-1185">Reference proteome</keyword>
<name>A0A1I8B6Z3_MELHA</name>
<dbReference type="SUPFAM" id="SSF47874">
    <property type="entry name" value="Annexin"/>
    <property type="match status" value="1"/>
</dbReference>
<organism evidence="2 3">
    <name type="scientific">Meloidogyne hapla</name>
    <name type="common">Root-knot nematode worm</name>
    <dbReference type="NCBI Taxonomy" id="6305"/>
    <lineage>
        <taxon>Eukaryota</taxon>
        <taxon>Metazoa</taxon>
        <taxon>Ecdysozoa</taxon>
        <taxon>Nematoda</taxon>
        <taxon>Chromadorea</taxon>
        <taxon>Rhabditida</taxon>
        <taxon>Tylenchina</taxon>
        <taxon>Tylenchomorpha</taxon>
        <taxon>Tylenchoidea</taxon>
        <taxon>Meloidogynidae</taxon>
        <taxon>Meloidogyninae</taxon>
        <taxon>Meloidogyne</taxon>
    </lineage>
</organism>
<dbReference type="WBParaSite" id="MhA1_Contig145.frz3.gene9">
    <property type="protein sequence ID" value="MhA1_Contig145.frz3.gene9"/>
    <property type="gene ID" value="MhA1_Contig145.frz3.gene9"/>
</dbReference>
<accession>A0A1I8B6Z3</accession>
<dbReference type="Proteomes" id="UP000095281">
    <property type="component" value="Unplaced"/>
</dbReference>
<protein>
    <submittedName>
        <fullName evidence="3">Uncharacterized protein</fullName>
    </submittedName>
</protein>
<evidence type="ECO:0000313" key="3">
    <source>
        <dbReference type="WBParaSite" id="MhA1_Contig145.frz3.gene9"/>
    </source>
</evidence>
<reference evidence="3" key="1">
    <citation type="submission" date="2016-11" db="UniProtKB">
        <authorList>
            <consortium name="WormBaseParasite"/>
        </authorList>
    </citation>
    <scope>IDENTIFICATION</scope>
</reference>
<evidence type="ECO:0000256" key="1">
    <source>
        <dbReference type="SAM" id="Coils"/>
    </source>
</evidence>
<proteinExistence type="predicted"/>
<dbReference type="InterPro" id="IPR037104">
    <property type="entry name" value="Annexin_sf"/>
</dbReference>
<dbReference type="Gene3D" id="1.10.220.10">
    <property type="entry name" value="Annexin"/>
    <property type="match status" value="1"/>
</dbReference>
<sequence>MSDIPNESEDDKQKIKQLEEQVATLSRANETLTTVYQLELLEKDDKIAKLEAALAKKATGQGTSREANTASNVVVGGETAQQPNLSVVPYKNPNVPSGNSASFGFESLCENYISPKTPFPDYAMNYLIEGNNESSSNLQSFPTQQPQLPNQQQVMPYVHGGTSIVYEGTSRPISYLYNTAAQFYGISSPSIRPKPNFNAREVAEFLRGFITDNGCEKKYIMNVMETIISCNNSQRLEFLSVYQQMFNANLFDQLKLKGYFADIIKALMMDTIYLDAYELHRQVFWI</sequence>
<dbReference type="GO" id="GO:0005544">
    <property type="term" value="F:calcium-dependent phospholipid binding"/>
    <property type="evidence" value="ECO:0007669"/>
    <property type="project" value="InterPro"/>
</dbReference>
<dbReference type="AlphaFoldDB" id="A0A1I8B6Z3"/>
<keyword evidence="1" id="KW-0175">Coiled coil</keyword>
<evidence type="ECO:0000313" key="2">
    <source>
        <dbReference type="Proteomes" id="UP000095281"/>
    </source>
</evidence>